<feature type="region of interest" description="Disordered" evidence="1">
    <location>
        <begin position="528"/>
        <end position="549"/>
    </location>
</feature>
<evidence type="ECO:0000313" key="3">
    <source>
        <dbReference type="EMBL" id="CAK1579640.1"/>
    </source>
</evidence>
<dbReference type="Proteomes" id="UP001314205">
    <property type="component" value="Unassembled WGS sequence"/>
</dbReference>
<keyword evidence="5" id="KW-1185">Reference proteome</keyword>
<dbReference type="EMBL" id="CAVLGL010000080">
    <property type="protein sequence ID" value="CAK1586528.1"/>
    <property type="molecule type" value="Genomic_DNA"/>
</dbReference>
<comment type="caution">
    <text evidence="4">The sequence shown here is derived from an EMBL/GenBank/DDBJ whole genome shotgun (WGS) entry which is preliminary data.</text>
</comment>
<dbReference type="AlphaFoldDB" id="A0AAV1KU50"/>
<evidence type="ECO:0000313" key="5">
    <source>
        <dbReference type="Proteomes" id="UP001314205"/>
    </source>
</evidence>
<accession>A0AAV1KU50</accession>
<dbReference type="PANTHER" id="PTHR47272">
    <property type="entry name" value="DDE_TNP_1_7 DOMAIN-CONTAINING PROTEIN"/>
    <property type="match status" value="1"/>
</dbReference>
<evidence type="ECO:0000313" key="4">
    <source>
        <dbReference type="EMBL" id="CAK1586528.1"/>
    </source>
</evidence>
<feature type="domain" description="PiggyBac transposable element-derived protein" evidence="2">
    <location>
        <begin position="125"/>
        <end position="494"/>
    </location>
</feature>
<feature type="compositionally biased region" description="Polar residues" evidence="1">
    <location>
        <begin position="529"/>
        <end position="540"/>
    </location>
</feature>
<evidence type="ECO:0000259" key="2">
    <source>
        <dbReference type="Pfam" id="PF13843"/>
    </source>
</evidence>
<proteinExistence type="predicted"/>
<evidence type="ECO:0000256" key="1">
    <source>
        <dbReference type="SAM" id="MobiDB-lite"/>
    </source>
</evidence>
<gene>
    <name evidence="3" type="ORF">PARMNEM_LOCUS1553</name>
    <name evidence="4" type="ORF">PARMNEM_LOCUS7468</name>
</gene>
<sequence>MDEQQIEDMLRRLENGDISEDDLESDGEDISYNPYLGALAAELEDDEDVLTGQDNSEDFLDQPLIQDEQLMQGAQSLERVEAQPTESLMNLRNLLWRKQSFLFDENNIKFGGSEKLPSSIMELQSPYQFFTYFFTNPFMENIVTESARYAVQKQPDRPEIFTVGELRKYFGILIFMSVYHYPSTRSYWSNKFGFSPIKEAMPINKFEKMRKLLHFNNNDDHLPVDHVQHDRLHKLRPIITHLNEKFSSVTIEQRLSIDEQMCATKVGHFLKQYLPNKPQKWGFKLFVLCNLSGFAYRFIIYSGKEANEGSSNSQKLGVVGQTVMNLLSVVPRQRNHIVYFDNYYTSLPLMCILTKQGIHSLGTIQRNRLGKTCKLPTKQDVMKSSIPRGSYEEYVTNFEGIDMTTVSWKDNKQVVLASTYVGACPVGNIERFDKKEKKRILITCPKLIREYNMHMGGVDLMDSFLGRNRIRMKSRKWYMRIFYHLLDLTVINSWVLYKKVEEKKGNHKKIMTLADFRSELAETLCKYSPANNRGRPSTSAIREDQPPLKMRKGKPCQVLPPLEVRLDQMDHNIMRTETRGRCMMPSCNLLSIIKCSLSAMFTYVVRNPKIVSPIFTILQLCKIMIILQS</sequence>
<name>A0AAV1KU50_9NEOP</name>
<dbReference type="Pfam" id="PF13843">
    <property type="entry name" value="DDE_Tnp_1_7"/>
    <property type="match status" value="1"/>
</dbReference>
<dbReference type="InterPro" id="IPR029526">
    <property type="entry name" value="PGBD"/>
</dbReference>
<organism evidence="4 5">
    <name type="scientific">Parnassius mnemosyne</name>
    <name type="common">clouded apollo</name>
    <dbReference type="NCBI Taxonomy" id="213953"/>
    <lineage>
        <taxon>Eukaryota</taxon>
        <taxon>Metazoa</taxon>
        <taxon>Ecdysozoa</taxon>
        <taxon>Arthropoda</taxon>
        <taxon>Hexapoda</taxon>
        <taxon>Insecta</taxon>
        <taxon>Pterygota</taxon>
        <taxon>Neoptera</taxon>
        <taxon>Endopterygota</taxon>
        <taxon>Lepidoptera</taxon>
        <taxon>Glossata</taxon>
        <taxon>Ditrysia</taxon>
        <taxon>Papilionoidea</taxon>
        <taxon>Papilionidae</taxon>
        <taxon>Parnassiinae</taxon>
        <taxon>Parnassini</taxon>
        <taxon>Parnassius</taxon>
        <taxon>Driopa</taxon>
    </lineage>
</organism>
<dbReference type="EMBL" id="CAVLGL010000002">
    <property type="protein sequence ID" value="CAK1579640.1"/>
    <property type="molecule type" value="Genomic_DNA"/>
</dbReference>
<reference evidence="4 5" key="1">
    <citation type="submission" date="2023-11" db="EMBL/GenBank/DDBJ databases">
        <authorList>
            <person name="Hedman E."/>
            <person name="Englund M."/>
            <person name="Stromberg M."/>
            <person name="Nyberg Akerstrom W."/>
            <person name="Nylinder S."/>
            <person name="Jareborg N."/>
            <person name="Kallberg Y."/>
            <person name="Kronander E."/>
        </authorList>
    </citation>
    <scope>NUCLEOTIDE SEQUENCE [LARGE SCALE GENOMIC DNA]</scope>
</reference>
<protein>
    <recommendedName>
        <fullName evidence="2">PiggyBac transposable element-derived protein domain-containing protein</fullName>
    </recommendedName>
</protein>